<proteinExistence type="predicted"/>
<evidence type="ECO:0008006" key="3">
    <source>
        <dbReference type="Google" id="ProtNLM"/>
    </source>
</evidence>
<comment type="caution">
    <text evidence="1">The sequence shown here is derived from an EMBL/GenBank/DDBJ whole genome shotgun (WGS) entry which is preliminary data.</text>
</comment>
<sequence length="361" mass="39846">MSTNLESPAVDDFLQDPRFNQTFELPTDPGRNRLSIKVKYADYGYRDEASPAEENVLLFFAPLLASRMLHVAKDALAKRHKVRIVSLDRPGIGGTDEVKLEQRAAICREITLALLKHLGIRHVSLACHSGGTVYAFDMLLHHPEILHPDRPYIAVGAPWILPSRSHLLSMTLTQAIPAPVMGQFDKVVSFVNGTLAPALSSSAGISQTFVGLTRTEQPEAGEANVDARFEETLDPKLFKHIHAESIRGMSSESLFLMQKAQGTPSWGDWADYDSLVPRLTEALEGVGKRLSIDVFFAEADGMIGAADTQGPKWFDECWQAEEARQTISYASTVIGKADHDTVWSIRFGLPERVLEKIGSHS</sequence>
<reference evidence="1" key="2">
    <citation type="submission" date="2020-05" db="EMBL/GenBank/DDBJ databases">
        <authorList>
            <person name="Kim H.-S."/>
            <person name="Proctor R.H."/>
            <person name="Brown D.W."/>
        </authorList>
    </citation>
    <scope>NUCLEOTIDE SEQUENCE</scope>
    <source>
        <strain evidence="1">NRRL 22465</strain>
    </source>
</reference>
<dbReference type="InterPro" id="IPR029058">
    <property type="entry name" value="AB_hydrolase_fold"/>
</dbReference>
<keyword evidence="2" id="KW-1185">Reference proteome</keyword>
<reference evidence="1" key="1">
    <citation type="journal article" date="2020" name="BMC Genomics">
        <title>Correction to: Identification and distribution of gene clusters required for synthesis of sphingolipid metabolism inhibitors in diverse species of the filamentous fungus Fusarium.</title>
        <authorList>
            <person name="Kim H.S."/>
            <person name="Lohmar J.M."/>
            <person name="Busman M."/>
            <person name="Brown D.W."/>
            <person name="Naumann T.A."/>
            <person name="Divon H.H."/>
            <person name="Lysoe E."/>
            <person name="Uhlig S."/>
            <person name="Proctor R.H."/>
        </authorList>
    </citation>
    <scope>NUCLEOTIDE SEQUENCE</scope>
    <source>
        <strain evidence="1">NRRL 22465</strain>
    </source>
</reference>
<evidence type="ECO:0000313" key="1">
    <source>
        <dbReference type="EMBL" id="KAF4981444.1"/>
    </source>
</evidence>
<dbReference type="SUPFAM" id="SSF53474">
    <property type="entry name" value="alpha/beta-Hydrolases"/>
    <property type="match status" value="1"/>
</dbReference>
<dbReference type="Proteomes" id="UP000635477">
    <property type="component" value="Unassembled WGS sequence"/>
</dbReference>
<dbReference type="OrthoDB" id="294702at2759"/>
<accession>A0A8H4UQW7</accession>
<dbReference type="EMBL" id="JABEYC010000168">
    <property type="protein sequence ID" value="KAF4981444.1"/>
    <property type="molecule type" value="Genomic_DNA"/>
</dbReference>
<gene>
    <name evidence="1" type="ORF">FZEAL_2756</name>
</gene>
<dbReference type="Gene3D" id="3.40.50.1820">
    <property type="entry name" value="alpha/beta hydrolase"/>
    <property type="match status" value="1"/>
</dbReference>
<name>A0A8H4UQW7_9HYPO</name>
<organism evidence="1 2">
    <name type="scientific">Fusarium zealandicum</name>
    <dbReference type="NCBI Taxonomy" id="1053134"/>
    <lineage>
        <taxon>Eukaryota</taxon>
        <taxon>Fungi</taxon>
        <taxon>Dikarya</taxon>
        <taxon>Ascomycota</taxon>
        <taxon>Pezizomycotina</taxon>
        <taxon>Sordariomycetes</taxon>
        <taxon>Hypocreomycetidae</taxon>
        <taxon>Hypocreales</taxon>
        <taxon>Nectriaceae</taxon>
        <taxon>Fusarium</taxon>
        <taxon>Fusarium staphyleae species complex</taxon>
    </lineage>
</organism>
<protein>
    <recommendedName>
        <fullName evidence="3">AB hydrolase-1 domain-containing protein</fullName>
    </recommendedName>
</protein>
<dbReference type="AlphaFoldDB" id="A0A8H4UQW7"/>
<evidence type="ECO:0000313" key="2">
    <source>
        <dbReference type="Proteomes" id="UP000635477"/>
    </source>
</evidence>